<gene>
    <name evidence="3" type="ORF">Ae201684_002975</name>
</gene>
<evidence type="ECO:0000313" key="4">
    <source>
        <dbReference type="Proteomes" id="UP000481153"/>
    </source>
</evidence>
<dbReference type="Proteomes" id="UP000481153">
    <property type="component" value="Unassembled WGS sequence"/>
</dbReference>
<protein>
    <recommendedName>
        <fullName evidence="5">Glycine zipper domain-containing protein</fullName>
    </recommendedName>
</protein>
<name>A0A6G0XNY6_9STRA</name>
<evidence type="ECO:0008006" key="5">
    <source>
        <dbReference type="Google" id="ProtNLM"/>
    </source>
</evidence>
<evidence type="ECO:0000256" key="1">
    <source>
        <dbReference type="SAM" id="MobiDB-lite"/>
    </source>
</evidence>
<dbReference type="VEuPathDB" id="FungiDB:AeMF1_012282"/>
<feature type="region of interest" description="Disordered" evidence="1">
    <location>
        <begin position="47"/>
        <end position="79"/>
    </location>
</feature>
<sequence length="148" mass="14869">MRVLAPLVLATSAVVALHLRGQDSPLVFANQVAPMDAPEDLRLLINDLGGYPDSPRRSAHTNPKPARGPKERAYRKKGGQWGKVAGAVALGTAGAAAGSLGGPMGGIGGAAGGILAGGAAGKGIGKAIGGAYGRHQDKKDQRKALKHP</sequence>
<reference evidence="3 4" key="1">
    <citation type="submission" date="2019-07" db="EMBL/GenBank/DDBJ databases">
        <title>Genomics analysis of Aphanomyces spp. identifies a new class of oomycete effector associated with host adaptation.</title>
        <authorList>
            <person name="Gaulin E."/>
        </authorList>
    </citation>
    <scope>NUCLEOTIDE SEQUENCE [LARGE SCALE GENOMIC DNA]</scope>
    <source>
        <strain evidence="3 4">ATCC 201684</strain>
    </source>
</reference>
<feature type="signal peptide" evidence="2">
    <location>
        <begin position="1"/>
        <end position="16"/>
    </location>
</feature>
<feature type="region of interest" description="Disordered" evidence="1">
    <location>
        <begin position="129"/>
        <end position="148"/>
    </location>
</feature>
<comment type="caution">
    <text evidence="3">The sequence shown here is derived from an EMBL/GenBank/DDBJ whole genome shotgun (WGS) entry which is preliminary data.</text>
</comment>
<organism evidence="3 4">
    <name type="scientific">Aphanomyces euteiches</name>
    <dbReference type="NCBI Taxonomy" id="100861"/>
    <lineage>
        <taxon>Eukaryota</taxon>
        <taxon>Sar</taxon>
        <taxon>Stramenopiles</taxon>
        <taxon>Oomycota</taxon>
        <taxon>Saprolegniomycetes</taxon>
        <taxon>Saprolegniales</taxon>
        <taxon>Verrucalvaceae</taxon>
        <taxon>Aphanomyces</taxon>
    </lineage>
</organism>
<dbReference type="AlphaFoldDB" id="A0A6G0XNY6"/>
<proteinExistence type="predicted"/>
<accession>A0A6G0XNY6</accession>
<evidence type="ECO:0000313" key="3">
    <source>
        <dbReference type="EMBL" id="KAF0742040.1"/>
    </source>
</evidence>
<evidence type="ECO:0000256" key="2">
    <source>
        <dbReference type="SAM" id="SignalP"/>
    </source>
</evidence>
<keyword evidence="2" id="KW-0732">Signal</keyword>
<feature type="chain" id="PRO_5026096874" description="Glycine zipper domain-containing protein" evidence="2">
    <location>
        <begin position="17"/>
        <end position="148"/>
    </location>
</feature>
<keyword evidence="4" id="KW-1185">Reference proteome</keyword>
<feature type="compositionally biased region" description="Basic and acidic residues" evidence="1">
    <location>
        <begin position="134"/>
        <end position="148"/>
    </location>
</feature>
<dbReference type="EMBL" id="VJMJ01000032">
    <property type="protein sequence ID" value="KAF0742040.1"/>
    <property type="molecule type" value="Genomic_DNA"/>
</dbReference>